<accession>I2G744</accession>
<dbReference type="HOGENOM" id="CLU_1116455_0_0_1"/>
<keyword evidence="2" id="KW-1185">Reference proteome</keyword>
<dbReference type="Proteomes" id="UP000006174">
    <property type="component" value="Unassembled WGS sequence"/>
</dbReference>
<comment type="caution">
    <text evidence="1">The sequence shown here is derived from an EMBL/GenBank/DDBJ whole genome shotgun (WGS) entry which is preliminary data.</text>
</comment>
<name>I2G744_USTHO</name>
<evidence type="ECO:0000313" key="2">
    <source>
        <dbReference type="Proteomes" id="UP000006174"/>
    </source>
</evidence>
<protein>
    <submittedName>
        <fullName evidence="1">Uncharacterized protein</fullName>
    </submittedName>
</protein>
<organism evidence="1 2">
    <name type="scientific">Ustilago hordei</name>
    <name type="common">Barley covered smut fungus</name>
    <dbReference type="NCBI Taxonomy" id="120017"/>
    <lineage>
        <taxon>Eukaryota</taxon>
        <taxon>Fungi</taxon>
        <taxon>Dikarya</taxon>
        <taxon>Basidiomycota</taxon>
        <taxon>Ustilaginomycotina</taxon>
        <taxon>Ustilaginomycetes</taxon>
        <taxon>Ustilaginales</taxon>
        <taxon>Ustilaginaceae</taxon>
        <taxon>Ustilago</taxon>
    </lineage>
</organism>
<dbReference type="AlphaFoldDB" id="I2G744"/>
<gene>
    <name evidence="1" type="ORF">UHOR_01312</name>
</gene>
<evidence type="ECO:0000313" key="1">
    <source>
        <dbReference type="EMBL" id="CCF54987.1"/>
    </source>
</evidence>
<dbReference type="EMBL" id="CAGI01000197">
    <property type="protein sequence ID" value="CCF54987.1"/>
    <property type="molecule type" value="Genomic_DNA"/>
</dbReference>
<sequence length="249" mass="26477">MPSDAVAKNAERVALPLLPTRHHTPYAYATAKPTSHCSRTGLTMMMMMCVSQSISGKAMVNGNSVETAWLHLTPVFLGEAGMIAERLSDLLSWHLLTAATVTLALLEFGRNSSLPLTRLARRLVHLAPPSTFPPPSTSPPSTSLYLAPPSTSLYLAPPSTSLYLAPPSTSLYLAPPSTSLYLAPPSTSPPSTSLYLAPPSTSLYLAPPSTSLHLAVDQHQVPRSPCSFSASAFLIDSTRLNHPTCTTLS</sequence>
<proteinExistence type="predicted"/>
<reference evidence="1 2" key="1">
    <citation type="journal article" date="2012" name="Plant Cell">
        <title>Genome comparison of barley and maize smut fungi reveals targeted loss of RNA silencing components and species-specific presence of transposable elements.</title>
        <authorList>
            <person name="Laurie J.D."/>
            <person name="Ali S."/>
            <person name="Linning R."/>
            <person name="Mannhaupt G."/>
            <person name="Wong P."/>
            <person name="Gueldener U."/>
            <person name="Muensterkoetter M."/>
            <person name="Moore R."/>
            <person name="Kahmann R."/>
            <person name="Bakkeren G."/>
            <person name="Schirawski J."/>
        </authorList>
    </citation>
    <scope>NUCLEOTIDE SEQUENCE [LARGE SCALE GENOMIC DNA]</scope>
    <source>
        <strain evidence="2">Uh4875-4</strain>
    </source>
</reference>